<keyword evidence="4 7" id="KW-0812">Transmembrane</keyword>
<dbReference type="AlphaFoldDB" id="A0A649WR62"/>
<keyword evidence="3" id="KW-1003">Cell membrane</keyword>
<reference evidence="8 9" key="1">
    <citation type="journal article" date="2019" name="Environ. Microbiol.">
        <title>Emergence of new variants of antibiotic resistance genomic islands among multidrug-resistant Salmonella enterica in poultry.</title>
        <authorList>
            <person name="Cohen E."/>
            <person name="Davidovich M."/>
            <person name="Rokney A."/>
            <person name="Valinsky L."/>
            <person name="Rahav G."/>
            <person name="Gal-Mor O."/>
        </authorList>
    </citation>
    <scope>NUCLEOTIDE SEQUENCE [LARGE SCALE GENOMIC DNA]</scope>
    <source>
        <strain evidence="8 9">162835</strain>
    </source>
</reference>
<dbReference type="RefSeq" id="WP_154221867.1">
    <property type="nucleotide sequence ID" value="NZ_CP043667.1"/>
</dbReference>
<keyword evidence="5 7" id="KW-1133">Transmembrane helix</keyword>
<evidence type="ECO:0000256" key="7">
    <source>
        <dbReference type="SAM" id="Phobius"/>
    </source>
</evidence>
<name>A0A649WR62_SALET</name>
<dbReference type="Proteomes" id="UP000426693">
    <property type="component" value="Chromosome"/>
</dbReference>
<evidence type="ECO:0000313" key="9">
    <source>
        <dbReference type="Proteomes" id="UP000426693"/>
    </source>
</evidence>
<evidence type="ECO:0000256" key="5">
    <source>
        <dbReference type="ARBA" id="ARBA00022989"/>
    </source>
</evidence>
<dbReference type="GO" id="GO:0005886">
    <property type="term" value="C:plasma membrane"/>
    <property type="evidence" value="ECO:0007669"/>
    <property type="project" value="UniProtKB-SubCell"/>
</dbReference>
<dbReference type="EMBL" id="CP043667">
    <property type="protein sequence ID" value="QGK92548.1"/>
    <property type="molecule type" value="Genomic_DNA"/>
</dbReference>
<evidence type="ECO:0000256" key="3">
    <source>
        <dbReference type="ARBA" id="ARBA00022475"/>
    </source>
</evidence>
<accession>A0A649WR62</accession>
<dbReference type="InterPro" id="IPR007341">
    <property type="entry name" value="Transgly_assoc"/>
</dbReference>
<evidence type="ECO:0000256" key="4">
    <source>
        <dbReference type="ARBA" id="ARBA00022692"/>
    </source>
</evidence>
<feature type="transmembrane region" description="Helical" evidence="7">
    <location>
        <begin position="28"/>
        <end position="47"/>
    </location>
</feature>
<dbReference type="PANTHER" id="PTHR33884">
    <property type="entry name" value="UPF0410 PROTEIN YMGE"/>
    <property type="match status" value="1"/>
</dbReference>
<sequence length="84" mass="8657">MGIIAWIVFGLIACVIAKLLMPGRDGGGFILTCILGIVGAVVGGWLATMFGIGGSISGFNLHSFLVAVVGAIVVLVIFRLLRRG</sequence>
<protein>
    <submittedName>
        <fullName evidence="8">GlsB/YeaQ/YmgE family stress response membrane protein</fullName>
    </submittedName>
</protein>
<feature type="transmembrane region" description="Helical" evidence="7">
    <location>
        <begin position="6"/>
        <end position="21"/>
    </location>
</feature>
<evidence type="ECO:0000256" key="2">
    <source>
        <dbReference type="ARBA" id="ARBA00011006"/>
    </source>
</evidence>
<comment type="similarity">
    <text evidence="2">Belongs to the UPF0410 family.</text>
</comment>
<keyword evidence="6 7" id="KW-0472">Membrane</keyword>
<organism evidence="8 9">
    <name type="scientific">Salmonella enterica subsp. enterica serovar Kentucky</name>
    <dbReference type="NCBI Taxonomy" id="192955"/>
    <lineage>
        <taxon>Bacteria</taxon>
        <taxon>Pseudomonadati</taxon>
        <taxon>Pseudomonadota</taxon>
        <taxon>Gammaproteobacteria</taxon>
        <taxon>Enterobacterales</taxon>
        <taxon>Enterobacteriaceae</taxon>
        <taxon>Salmonella</taxon>
    </lineage>
</organism>
<gene>
    <name evidence="8" type="ORF">F1B87_10720</name>
</gene>
<dbReference type="Pfam" id="PF04226">
    <property type="entry name" value="Transgly_assoc"/>
    <property type="match status" value="1"/>
</dbReference>
<evidence type="ECO:0000256" key="6">
    <source>
        <dbReference type="ARBA" id="ARBA00023136"/>
    </source>
</evidence>
<evidence type="ECO:0000313" key="8">
    <source>
        <dbReference type="EMBL" id="QGK92548.1"/>
    </source>
</evidence>
<proteinExistence type="inferred from homology"/>
<evidence type="ECO:0000256" key="1">
    <source>
        <dbReference type="ARBA" id="ARBA00004651"/>
    </source>
</evidence>
<comment type="subcellular location">
    <subcellularLocation>
        <location evidence="1">Cell membrane</location>
        <topology evidence="1">Multi-pass membrane protein</topology>
    </subcellularLocation>
</comment>
<feature type="transmembrane region" description="Helical" evidence="7">
    <location>
        <begin position="59"/>
        <end position="81"/>
    </location>
</feature>
<dbReference type="PANTHER" id="PTHR33884:SF3">
    <property type="entry name" value="UPF0410 PROTEIN YMGE"/>
    <property type="match status" value="1"/>
</dbReference>